<dbReference type="EMBL" id="BK015642">
    <property type="protein sequence ID" value="DAE17609.1"/>
    <property type="molecule type" value="Genomic_DNA"/>
</dbReference>
<organism evidence="1">
    <name type="scientific">Caudovirales sp. ctqPn17</name>
    <dbReference type="NCBI Taxonomy" id="2825772"/>
    <lineage>
        <taxon>Viruses</taxon>
        <taxon>Duplodnaviria</taxon>
        <taxon>Heunggongvirae</taxon>
        <taxon>Uroviricota</taxon>
        <taxon>Caudoviricetes</taxon>
    </lineage>
</organism>
<reference evidence="1" key="1">
    <citation type="journal article" date="2021" name="Proc. Natl. Acad. Sci. U.S.A.">
        <title>A Catalog of Tens of Thousands of Viruses from Human Metagenomes Reveals Hidden Associations with Chronic Diseases.</title>
        <authorList>
            <person name="Tisza M.J."/>
            <person name="Buck C.B."/>
        </authorList>
    </citation>
    <scope>NUCLEOTIDE SEQUENCE</scope>
    <source>
        <strain evidence="1">CtqPn17</strain>
    </source>
</reference>
<protein>
    <submittedName>
        <fullName evidence="1">Uncharacterized protein</fullName>
    </submittedName>
</protein>
<proteinExistence type="predicted"/>
<accession>A0A8S5QFM8</accession>
<name>A0A8S5QFM8_9CAUD</name>
<sequence length="90" mass="10582">MSNVIQRDLNKLLSKAYTYENRAGHGCEHLETTYVGSVERGKRIYDVYIDSRGNSWFLIRFKTDHGIVSEYEKVFGHPEPTAKRMRRKTE</sequence>
<evidence type="ECO:0000313" key="1">
    <source>
        <dbReference type="EMBL" id="DAE17609.1"/>
    </source>
</evidence>